<dbReference type="Proteomes" id="UP000296374">
    <property type="component" value="Chromosome"/>
</dbReference>
<dbReference type="AlphaFoldDB" id="A0A4P7HNM0"/>
<evidence type="ECO:0000313" key="2">
    <source>
        <dbReference type="EMBL" id="QBX34811.1"/>
    </source>
</evidence>
<dbReference type="GO" id="GO:0008168">
    <property type="term" value="F:methyltransferase activity"/>
    <property type="evidence" value="ECO:0007669"/>
    <property type="project" value="UniProtKB-KW"/>
</dbReference>
<dbReference type="RefSeq" id="WP_135313098.1">
    <property type="nucleotide sequence ID" value="NZ_CP038439.1"/>
</dbReference>
<name>A0A4P7HNM0_9RHOB</name>
<gene>
    <name evidence="2" type="ORF">E4191_08870</name>
</gene>
<dbReference type="GO" id="GO:0032259">
    <property type="term" value="P:methylation"/>
    <property type="evidence" value="ECO:0007669"/>
    <property type="project" value="UniProtKB-KW"/>
</dbReference>
<keyword evidence="2" id="KW-0489">Methyltransferase</keyword>
<feature type="domain" description="Methyltransferase" evidence="1">
    <location>
        <begin position="37"/>
        <end position="125"/>
    </location>
</feature>
<sequence length="257" mass="26444">MGFSADWLALREPADIAARDAGLLAGAVAAAGADPVILDLGCGTGSTLRTLAPHLPAHARWHLVDNDPALLERAATEAPGRADTHALDLRDLDALLFEGVTLVTASALLDLMPAPWIAALAAHLAKAGLPFYGALSYDGVMTWDPAFPEDAQITRAFNDHQRGDKGLGPALGPDAATRAAAIFAAAGFRVTEGDSPWRLDADTAPLQRALLEGIAGAAAEMGATGAAAWGDRRAAAAEGSLCVIGHRDLLALPARQT</sequence>
<organism evidence="2 3">
    <name type="scientific">Paracoccus liaowanqingii</name>
    <dbReference type="NCBI Taxonomy" id="2560053"/>
    <lineage>
        <taxon>Bacteria</taxon>
        <taxon>Pseudomonadati</taxon>
        <taxon>Pseudomonadota</taxon>
        <taxon>Alphaproteobacteria</taxon>
        <taxon>Rhodobacterales</taxon>
        <taxon>Paracoccaceae</taxon>
        <taxon>Paracoccus</taxon>
    </lineage>
</organism>
<protein>
    <submittedName>
        <fullName evidence="2">Class I SAM-dependent methyltransferase</fullName>
    </submittedName>
</protein>
<dbReference type="InterPro" id="IPR029063">
    <property type="entry name" value="SAM-dependent_MTases_sf"/>
</dbReference>
<reference evidence="3" key="1">
    <citation type="submission" date="2019-03" db="EMBL/GenBank/DDBJ databases">
        <authorList>
            <person name="Li J."/>
        </authorList>
    </citation>
    <scope>NUCLEOTIDE SEQUENCE [LARGE SCALE GENOMIC DNA]</scope>
    <source>
        <strain evidence="3">2251</strain>
    </source>
</reference>
<dbReference type="Pfam" id="PF13649">
    <property type="entry name" value="Methyltransf_25"/>
    <property type="match status" value="1"/>
</dbReference>
<dbReference type="EMBL" id="CP038439">
    <property type="protein sequence ID" value="QBX34811.1"/>
    <property type="molecule type" value="Genomic_DNA"/>
</dbReference>
<dbReference type="SUPFAM" id="SSF53335">
    <property type="entry name" value="S-adenosyl-L-methionine-dependent methyltransferases"/>
    <property type="match status" value="1"/>
</dbReference>
<proteinExistence type="predicted"/>
<evidence type="ECO:0000259" key="1">
    <source>
        <dbReference type="Pfam" id="PF13649"/>
    </source>
</evidence>
<evidence type="ECO:0000313" key="3">
    <source>
        <dbReference type="Proteomes" id="UP000296374"/>
    </source>
</evidence>
<keyword evidence="2" id="KW-0808">Transferase</keyword>
<accession>A0A4P7HNM0</accession>
<dbReference type="Gene3D" id="3.40.50.150">
    <property type="entry name" value="Vaccinia Virus protein VP39"/>
    <property type="match status" value="1"/>
</dbReference>
<dbReference type="InterPro" id="IPR041698">
    <property type="entry name" value="Methyltransf_25"/>
</dbReference>
<dbReference type="KEGG" id="plia:E4191_08870"/>